<feature type="region of interest" description="Disordered" evidence="1">
    <location>
        <begin position="325"/>
        <end position="344"/>
    </location>
</feature>
<organism evidence="2 3">
    <name type="scientific">Pyrus ussuriensis x Pyrus communis</name>
    <dbReference type="NCBI Taxonomy" id="2448454"/>
    <lineage>
        <taxon>Eukaryota</taxon>
        <taxon>Viridiplantae</taxon>
        <taxon>Streptophyta</taxon>
        <taxon>Embryophyta</taxon>
        <taxon>Tracheophyta</taxon>
        <taxon>Spermatophyta</taxon>
        <taxon>Magnoliopsida</taxon>
        <taxon>eudicotyledons</taxon>
        <taxon>Gunneridae</taxon>
        <taxon>Pentapetalae</taxon>
        <taxon>rosids</taxon>
        <taxon>fabids</taxon>
        <taxon>Rosales</taxon>
        <taxon>Rosaceae</taxon>
        <taxon>Amygdaloideae</taxon>
        <taxon>Maleae</taxon>
        <taxon>Pyrus</taxon>
    </lineage>
</organism>
<accession>A0A5N5F2F0</accession>
<gene>
    <name evidence="2" type="ORF">D8674_000189</name>
</gene>
<dbReference type="InterPro" id="IPR055315">
    <property type="entry name" value="Cramped-like"/>
</dbReference>
<reference evidence="3" key="2">
    <citation type="submission" date="2019-10" db="EMBL/GenBank/DDBJ databases">
        <title>A de novo genome assembly of a pear dwarfing rootstock.</title>
        <authorList>
            <person name="Wang F."/>
            <person name="Wang J."/>
            <person name="Li S."/>
            <person name="Zhang Y."/>
            <person name="Fang M."/>
            <person name="Ma L."/>
            <person name="Zhao Y."/>
            <person name="Jiang S."/>
        </authorList>
    </citation>
    <scope>NUCLEOTIDE SEQUENCE [LARGE SCALE GENOMIC DNA]</scope>
</reference>
<evidence type="ECO:0000313" key="3">
    <source>
        <dbReference type="Proteomes" id="UP000327157"/>
    </source>
</evidence>
<comment type="caution">
    <text evidence="2">The sequence shown here is derived from an EMBL/GenBank/DDBJ whole genome shotgun (WGS) entry which is preliminary data.</text>
</comment>
<keyword evidence="2" id="KW-0418">Kinase</keyword>
<evidence type="ECO:0000256" key="1">
    <source>
        <dbReference type="SAM" id="MobiDB-lite"/>
    </source>
</evidence>
<evidence type="ECO:0000313" key="2">
    <source>
        <dbReference type="EMBL" id="KAB2597269.1"/>
    </source>
</evidence>
<dbReference type="EMBL" id="SMOL01000768">
    <property type="protein sequence ID" value="KAB2597269.1"/>
    <property type="molecule type" value="Genomic_DNA"/>
</dbReference>
<reference evidence="2 3" key="3">
    <citation type="submission" date="2019-11" db="EMBL/GenBank/DDBJ databases">
        <title>A de novo genome assembly of a pear dwarfing rootstock.</title>
        <authorList>
            <person name="Wang F."/>
            <person name="Wang J."/>
            <person name="Li S."/>
            <person name="Zhang Y."/>
            <person name="Fang M."/>
            <person name="Ma L."/>
            <person name="Zhao Y."/>
            <person name="Jiang S."/>
        </authorList>
    </citation>
    <scope>NUCLEOTIDE SEQUENCE [LARGE SCALE GENOMIC DNA]</scope>
    <source>
        <strain evidence="2">S2</strain>
        <tissue evidence="2">Leaf</tissue>
    </source>
</reference>
<dbReference type="OrthoDB" id="745018at2759"/>
<dbReference type="GO" id="GO:0016301">
    <property type="term" value="F:kinase activity"/>
    <property type="evidence" value="ECO:0007669"/>
    <property type="project" value="UniProtKB-KW"/>
</dbReference>
<proteinExistence type="predicted"/>
<reference evidence="2 3" key="1">
    <citation type="submission" date="2019-09" db="EMBL/GenBank/DDBJ databases">
        <authorList>
            <person name="Ou C."/>
        </authorList>
    </citation>
    <scope>NUCLEOTIDE SEQUENCE [LARGE SCALE GENOMIC DNA]</scope>
    <source>
        <strain evidence="2">S2</strain>
        <tissue evidence="2">Leaf</tissue>
    </source>
</reference>
<dbReference type="PANTHER" id="PTHR21677">
    <property type="entry name" value="CRAMPED PROTEIN"/>
    <property type="match status" value="1"/>
</dbReference>
<keyword evidence="2" id="KW-0808">Transferase</keyword>
<dbReference type="AlphaFoldDB" id="A0A5N5F2F0"/>
<dbReference type="GO" id="GO:0005634">
    <property type="term" value="C:nucleus"/>
    <property type="evidence" value="ECO:0007669"/>
    <property type="project" value="TreeGrafter"/>
</dbReference>
<feature type="compositionally biased region" description="Polar residues" evidence="1">
    <location>
        <begin position="335"/>
        <end position="344"/>
    </location>
</feature>
<dbReference type="GO" id="GO:0003682">
    <property type="term" value="F:chromatin binding"/>
    <property type="evidence" value="ECO:0007669"/>
    <property type="project" value="InterPro"/>
</dbReference>
<dbReference type="GO" id="GO:0007389">
    <property type="term" value="P:pattern specification process"/>
    <property type="evidence" value="ECO:0007669"/>
    <property type="project" value="TreeGrafter"/>
</dbReference>
<dbReference type="Proteomes" id="UP000327157">
    <property type="component" value="Chromosome 1"/>
</dbReference>
<dbReference type="PANTHER" id="PTHR21677:SF4">
    <property type="entry name" value="TSL-KINASE INTERACTING-LIKE PROTEIN"/>
    <property type="match status" value="1"/>
</dbReference>
<keyword evidence="3" id="KW-1185">Reference proteome</keyword>
<name>A0A5N5F2F0_9ROSA</name>
<sequence length="453" mass="50073">MKASRETNRKVIKVPIEGRARIGSTMREQRFTGRNTQVCHKATGKGGNFLVEMDKNAEGMCLELPDIGVPFLGTIKRLPVLECYQGQKLIPQSKIKLQLFPVNEATRIGLEKDGHHPYLELILRPQKKITSVLKHLNDKFLFPYKMPDSMSSNRRWTLNDGNISAGAVYAAFGSPAVFRLRYGWFSTEPKTADQPSTSANDLWSEGDQRCRRPATENVIDELWKHTPLATKDFKSMRMGNHAQEPLLIDSVTNISIGGLLSEASLQPSSITVKKNKLGKMKAFYRTEIKNDSKSFVSWDCPSMSIGGLMSEASLQGKLNGFDAQPVERNAGLPPTQGQRPSTHDSCLSIFDAEETCHAFPSQKFSSSGTDVLGFGGSRGCFNQNPGSKLFKFPDAAKANSVAELLQDQRGCQESDRALMICSRVNNDERSLGLSGIKWLITGKSASSISEFVK</sequence>
<protein>
    <submittedName>
        <fullName evidence="2">TSL-kinase interacting protein 1</fullName>
    </submittedName>
</protein>